<accession>A0A4Y2CRX6</accession>
<reference evidence="2 3" key="1">
    <citation type="journal article" date="2019" name="Sci. Rep.">
        <title>Orb-weaving spider Araneus ventricosus genome elucidates the spidroin gene catalogue.</title>
        <authorList>
            <person name="Kono N."/>
            <person name="Nakamura H."/>
            <person name="Ohtoshi R."/>
            <person name="Moran D.A.P."/>
            <person name="Shinohara A."/>
            <person name="Yoshida Y."/>
            <person name="Fujiwara M."/>
            <person name="Mori M."/>
            <person name="Tomita M."/>
            <person name="Arakawa K."/>
        </authorList>
    </citation>
    <scope>NUCLEOTIDE SEQUENCE [LARGE SCALE GENOMIC DNA]</scope>
</reference>
<evidence type="ECO:0000313" key="2">
    <source>
        <dbReference type="EMBL" id="GBM06557.1"/>
    </source>
</evidence>
<comment type="caution">
    <text evidence="2">The sequence shown here is derived from an EMBL/GenBank/DDBJ whole genome shotgun (WGS) entry which is preliminary data.</text>
</comment>
<dbReference type="GO" id="GO:0015074">
    <property type="term" value="P:DNA integration"/>
    <property type="evidence" value="ECO:0007669"/>
    <property type="project" value="InterPro"/>
</dbReference>
<dbReference type="AlphaFoldDB" id="A0A4Y2CRX6"/>
<dbReference type="InterPro" id="IPR012337">
    <property type="entry name" value="RNaseH-like_sf"/>
</dbReference>
<dbReference type="SUPFAM" id="SSF53098">
    <property type="entry name" value="Ribonuclease H-like"/>
    <property type="match status" value="1"/>
</dbReference>
<proteinExistence type="predicted"/>
<feature type="domain" description="Integrase catalytic" evidence="1">
    <location>
        <begin position="1"/>
        <end position="186"/>
    </location>
</feature>
<gene>
    <name evidence="2" type="ORF">AVEN_52424_1</name>
</gene>
<dbReference type="PROSITE" id="PS50994">
    <property type="entry name" value="INTEGRASE"/>
    <property type="match status" value="1"/>
</dbReference>
<name>A0A4Y2CRX6_ARAVE</name>
<dbReference type="OrthoDB" id="6433475at2759"/>
<dbReference type="InterPro" id="IPR036397">
    <property type="entry name" value="RNaseH_sf"/>
</dbReference>
<keyword evidence="3" id="KW-1185">Reference proteome</keyword>
<sequence length="207" mass="23635">PLPVDRLRAASVFEIIGVDFAGPLYLKGNQKSWIVIYTCAVFRAIRLELTTSLTESFLQSFRRYVARRGRPSIVYSDNGTNLVGANNLIKRINWETVAKYSTVNKIDWKFIPPSAPWWGGFWERLIGMVKRIIRKVLGQTSLNFEELNTVLCDCESVINGRPLTYVSDDTSDLEPLTPSKFLQEVREVGIPDLDLLDNKSLNKRFAY</sequence>
<feature type="non-terminal residue" evidence="2">
    <location>
        <position position="1"/>
    </location>
</feature>
<dbReference type="GO" id="GO:0003676">
    <property type="term" value="F:nucleic acid binding"/>
    <property type="evidence" value="ECO:0007669"/>
    <property type="project" value="InterPro"/>
</dbReference>
<dbReference type="PANTHER" id="PTHR47331">
    <property type="entry name" value="PHD-TYPE DOMAIN-CONTAINING PROTEIN"/>
    <property type="match status" value="1"/>
</dbReference>
<dbReference type="Gene3D" id="3.30.420.10">
    <property type="entry name" value="Ribonuclease H-like superfamily/Ribonuclease H"/>
    <property type="match status" value="1"/>
</dbReference>
<dbReference type="InterPro" id="IPR001584">
    <property type="entry name" value="Integrase_cat-core"/>
</dbReference>
<protein>
    <recommendedName>
        <fullName evidence="1">Integrase catalytic domain-containing protein</fullName>
    </recommendedName>
</protein>
<evidence type="ECO:0000259" key="1">
    <source>
        <dbReference type="PROSITE" id="PS50994"/>
    </source>
</evidence>
<dbReference type="EMBL" id="BGPR01240097">
    <property type="protein sequence ID" value="GBM06557.1"/>
    <property type="molecule type" value="Genomic_DNA"/>
</dbReference>
<organism evidence="2 3">
    <name type="scientific">Araneus ventricosus</name>
    <name type="common">Orbweaver spider</name>
    <name type="synonym">Epeira ventricosa</name>
    <dbReference type="NCBI Taxonomy" id="182803"/>
    <lineage>
        <taxon>Eukaryota</taxon>
        <taxon>Metazoa</taxon>
        <taxon>Ecdysozoa</taxon>
        <taxon>Arthropoda</taxon>
        <taxon>Chelicerata</taxon>
        <taxon>Arachnida</taxon>
        <taxon>Araneae</taxon>
        <taxon>Araneomorphae</taxon>
        <taxon>Entelegynae</taxon>
        <taxon>Araneoidea</taxon>
        <taxon>Araneidae</taxon>
        <taxon>Araneus</taxon>
    </lineage>
</organism>
<evidence type="ECO:0000313" key="3">
    <source>
        <dbReference type="Proteomes" id="UP000499080"/>
    </source>
</evidence>
<dbReference type="Proteomes" id="UP000499080">
    <property type="component" value="Unassembled WGS sequence"/>
</dbReference>